<evidence type="ECO:0000313" key="2">
    <source>
        <dbReference type="EMBL" id="RVW73009.1"/>
    </source>
</evidence>
<name>A0A438GLB6_VITVI</name>
<proteinExistence type="predicted"/>
<dbReference type="EMBL" id="QGNW01000402">
    <property type="protein sequence ID" value="RVW73009.1"/>
    <property type="molecule type" value="Genomic_DNA"/>
</dbReference>
<feature type="region of interest" description="Disordered" evidence="1">
    <location>
        <begin position="1"/>
        <end position="28"/>
    </location>
</feature>
<feature type="compositionally biased region" description="Basic residues" evidence="1">
    <location>
        <begin position="1"/>
        <end position="10"/>
    </location>
</feature>
<comment type="caution">
    <text evidence="2">The sequence shown here is derived from an EMBL/GenBank/DDBJ whole genome shotgun (WGS) entry which is preliminary data.</text>
</comment>
<dbReference type="AlphaFoldDB" id="A0A438GLB6"/>
<gene>
    <name evidence="2" type="ORF">CK203_057435</name>
</gene>
<protein>
    <submittedName>
        <fullName evidence="2">Uncharacterized protein</fullName>
    </submittedName>
</protein>
<feature type="compositionally biased region" description="Low complexity" evidence="1">
    <location>
        <begin position="11"/>
        <end position="20"/>
    </location>
</feature>
<accession>A0A438GLB6</accession>
<evidence type="ECO:0000313" key="3">
    <source>
        <dbReference type="Proteomes" id="UP000288805"/>
    </source>
</evidence>
<sequence>MPRARNRLTARPRPSMRSSPLSHGNGLEGRTTIYPAAGLEYQNVVVVTTLLASDVQLSLVDMLNTWNELSYIPLHTLPPILTPQIMKPPTQITHIELFYLGHQQPHWLFLDDTTM</sequence>
<reference evidence="2 3" key="1">
    <citation type="journal article" date="2018" name="PLoS Genet.">
        <title>Population sequencing reveals clonal diversity and ancestral inbreeding in the grapevine cultivar Chardonnay.</title>
        <authorList>
            <person name="Roach M.J."/>
            <person name="Johnson D.L."/>
            <person name="Bohlmann J."/>
            <person name="van Vuuren H.J."/>
            <person name="Jones S.J."/>
            <person name="Pretorius I.S."/>
            <person name="Schmidt S.A."/>
            <person name="Borneman A.R."/>
        </authorList>
    </citation>
    <scope>NUCLEOTIDE SEQUENCE [LARGE SCALE GENOMIC DNA]</scope>
    <source>
        <strain evidence="3">cv. Chardonnay</strain>
        <tissue evidence="2">Leaf</tissue>
    </source>
</reference>
<organism evidence="2 3">
    <name type="scientific">Vitis vinifera</name>
    <name type="common">Grape</name>
    <dbReference type="NCBI Taxonomy" id="29760"/>
    <lineage>
        <taxon>Eukaryota</taxon>
        <taxon>Viridiplantae</taxon>
        <taxon>Streptophyta</taxon>
        <taxon>Embryophyta</taxon>
        <taxon>Tracheophyta</taxon>
        <taxon>Spermatophyta</taxon>
        <taxon>Magnoliopsida</taxon>
        <taxon>eudicotyledons</taxon>
        <taxon>Gunneridae</taxon>
        <taxon>Pentapetalae</taxon>
        <taxon>rosids</taxon>
        <taxon>Vitales</taxon>
        <taxon>Vitaceae</taxon>
        <taxon>Viteae</taxon>
        <taxon>Vitis</taxon>
    </lineage>
</organism>
<evidence type="ECO:0000256" key="1">
    <source>
        <dbReference type="SAM" id="MobiDB-lite"/>
    </source>
</evidence>
<dbReference type="Proteomes" id="UP000288805">
    <property type="component" value="Unassembled WGS sequence"/>
</dbReference>